<comment type="caution">
    <text evidence="3">The sequence shown here is derived from an EMBL/GenBank/DDBJ whole genome shotgun (WGS) entry which is preliminary data.</text>
</comment>
<organism evidence="3 4">
    <name type="scientific">Spiroplasma platyhelix PALS-1</name>
    <dbReference type="NCBI Taxonomy" id="1276218"/>
    <lineage>
        <taxon>Bacteria</taxon>
        <taxon>Bacillati</taxon>
        <taxon>Mycoplasmatota</taxon>
        <taxon>Mollicutes</taxon>
        <taxon>Entomoplasmatales</taxon>
        <taxon>Spiroplasmataceae</taxon>
        <taxon>Spiroplasma</taxon>
    </lineage>
</organism>
<dbReference type="InterPro" id="IPR001650">
    <property type="entry name" value="Helicase_C-like"/>
</dbReference>
<dbReference type="GO" id="GO:0004386">
    <property type="term" value="F:helicase activity"/>
    <property type="evidence" value="ECO:0007669"/>
    <property type="project" value="UniProtKB-KW"/>
</dbReference>
<dbReference type="SMART" id="SM00487">
    <property type="entry name" value="DEXDc"/>
    <property type="match status" value="1"/>
</dbReference>
<dbReference type="RefSeq" id="WP_168105099.1">
    <property type="nucleotide sequence ID" value="NZ_CP051215.1"/>
</dbReference>
<evidence type="ECO:0000256" key="1">
    <source>
        <dbReference type="ARBA" id="ARBA00022801"/>
    </source>
</evidence>
<dbReference type="GO" id="GO:0005524">
    <property type="term" value="F:ATP binding"/>
    <property type="evidence" value="ECO:0007669"/>
    <property type="project" value="InterPro"/>
</dbReference>
<dbReference type="SMART" id="SM00490">
    <property type="entry name" value="HELICc"/>
    <property type="match status" value="1"/>
</dbReference>
<sequence>MIKLEISNDNMIIILNASYLSDDNKRNLDLFLGSSSRIAQNFLTIKNDTQVNTQNLSYSLIQIKKYLDKSRIKYILGETIKKFESKQTLVKDNFFKLKKIGENLKLNIEIIPEEFIWEYKDFEKFTKKSFQKEHIPYPNQLRSAFFHLKMKKSCNFSDPGTGKTTIVYSLFNWLKNKEEDEIDAIFIIGPLSSFHSWEKEYEECFWRVPNCIDFKAKSFASRLKISNIEDLDRVYFLNYDRVDSYKEELIEFFQKYRILLVLDEAHRLKNPVSRRFKALNCILNASGIKIPYQIILTGTPIPNGYENFHSYFDLIRKEEPKILSKQFHELRKIENTDLLKIAELTKEIFPFFYKLKKEKMKNFKIPIEKLQDCSMDEFQNELFDRLRKNLIDSWDKENDIQIHLNFYRSKLIRLMQIQTDLRMISQPVDNIIYSNTNLNDNDEDLDDNDFEEIKNLLKNKSFEKEIEELALNSSDIKVKLNTYVNQKKIPEKYIQLIEIVKKLLNNNQKIIIWTNWIFTINEIHRLLKNEGINSGLLYGKIKYEEKLKTIDKFNNLESNELMVLIANPASVAESISLHKACQNAIYFDINYNVTNYFQSKDRIHRYGMLPDKEQVTYYYFLSGNGLEKYIFNSNKSKEQQMKEFFISNDKTYNSFIPESTDVEGMKKVINILRKTNID</sequence>
<dbReference type="Pfam" id="PF00176">
    <property type="entry name" value="SNF2-rel_dom"/>
    <property type="match status" value="1"/>
</dbReference>
<keyword evidence="3" id="KW-0347">Helicase</keyword>
<dbReference type="InterPro" id="IPR000330">
    <property type="entry name" value="SNF2_N"/>
</dbReference>
<dbReference type="GO" id="GO:0016787">
    <property type="term" value="F:hydrolase activity"/>
    <property type="evidence" value="ECO:0007669"/>
    <property type="project" value="UniProtKB-KW"/>
</dbReference>
<dbReference type="InterPro" id="IPR049730">
    <property type="entry name" value="SNF2/RAD54-like_C"/>
</dbReference>
<dbReference type="Pfam" id="PF00271">
    <property type="entry name" value="Helicase_C"/>
    <property type="match status" value="1"/>
</dbReference>
<accession>A0A846TWQ9</accession>
<dbReference type="PROSITE" id="PS51194">
    <property type="entry name" value="HELICASE_CTER"/>
    <property type="match status" value="1"/>
</dbReference>
<dbReference type="CDD" id="cd18793">
    <property type="entry name" value="SF2_C_SNF"/>
    <property type="match status" value="1"/>
</dbReference>
<name>A0A846TWQ9_9MOLU</name>
<keyword evidence="4" id="KW-1185">Reference proteome</keyword>
<dbReference type="SUPFAM" id="SSF52540">
    <property type="entry name" value="P-loop containing nucleoside triphosphate hydrolases"/>
    <property type="match status" value="2"/>
</dbReference>
<dbReference type="InterPro" id="IPR027417">
    <property type="entry name" value="P-loop_NTPase"/>
</dbReference>
<keyword evidence="1" id="KW-0378">Hydrolase</keyword>
<dbReference type="InterPro" id="IPR014001">
    <property type="entry name" value="Helicase_ATP-bd"/>
</dbReference>
<keyword evidence="3" id="KW-0067">ATP-binding</keyword>
<proteinExistence type="predicted"/>
<dbReference type="InterPro" id="IPR038718">
    <property type="entry name" value="SNF2-like_sf"/>
</dbReference>
<dbReference type="Proteomes" id="UP000584587">
    <property type="component" value="Unassembled WGS sequence"/>
</dbReference>
<dbReference type="AlphaFoldDB" id="A0A846TWQ9"/>
<gene>
    <name evidence="3" type="ORF">HER12_02490</name>
</gene>
<feature type="domain" description="Helicase C-terminal" evidence="2">
    <location>
        <begin position="495"/>
        <end position="663"/>
    </location>
</feature>
<reference evidence="3 4" key="1">
    <citation type="submission" date="2020-04" db="EMBL/GenBank/DDBJ databases">
        <title>Complete genome sequence of Spiroplasma platyhelix ATCC 51748, an insect isolate.</title>
        <authorList>
            <person name="Green E.A."/>
            <person name="Klassen J.L."/>
        </authorList>
    </citation>
    <scope>NUCLEOTIDE SEQUENCE [LARGE SCALE GENOMIC DNA]</scope>
    <source>
        <strain evidence="3 4">PALS-1</strain>
    </source>
</reference>
<evidence type="ECO:0000259" key="2">
    <source>
        <dbReference type="PROSITE" id="PS51194"/>
    </source>
</evidence>
<protein>
    <submittedName>
        <fullName evidence="3">DEAD/DEAH box helicase</fullName>
    </submittedName>
</protein>
<keyword evidence="3" id="KW-0547">Nucleotide-binding</keyword>
<dbReference type="Gene3D" id="3.40.50.300">
    <property type="entry name" value="P-loop containing nucleotide triphosphate hydrolases"/>
    <property type="match status" value="1"/>
</dbReference>
<dbReference type="Gene3D" id="3.40.50.10810">
    <property type="entry name" value="Tandem AAA-ATPase domain"/>
    <property type="match status" value="1"/>
</dbReference>
<dbReference type="PANTHER" id="PTHR10799">
    <property type="entry name" value="SNF2/RAD54 HELICASE FAMILY"/>
    <property type="match status" value="1"/>
</dbReference>
<evidence type="ECO:0000313" key="4">
    <source>
        <dbReference type="Proteomes" id="UP000584587"/>
    </source>
</evidence>
<evidence type="ECO:0000313" key="3">
    <source>
        <dbReference type="EMBL" id="NKE38622.1"/>
    </source>
</evidence>
<dbReference type="EMBL" id="JAAVVK010000002">
    <property type="protein sequence ID" value="NKE38622.1"/>
    <property type="molecule type" value="Genomic_DNA"/>
</dbReference>